<name>A0A5C7GG72_9FLAO</name>
<gene>
    <name evidence="2" type="ORF">FUA22_08320</name>
</gene>
<sequence length="257" mass="29351">MAPIKFEEHIKEKLEKRRLQPSENAWDKLSWQLETDEKRNNKNVYWWYGIAASIVGILFVITQFLNNGTQDVIENQVVENPKIIDEVEPEKSRADLKSEIKSIPEAIVSTENNGELNSAKKELPKQKANPVVKTAPIVVAENIAEPEEVKAIKETTEILEDKLTFEEQKIQQVVAQVQKLKENKSHVTDTEIEDLLQQAQREITLKQLYNESTGIVDANALLQDVEADLDRSFRDRVFKALRESYGTVKTAVAARNE</sequence>
<feature type="transmembrane region" description="Helical" evidence="1">
    <location>
        <begin position="45"/>
        <end position="65"/>
    </location>
</feature>
<keyword evidence="1" id="KW-1133">Transmembrane helix</keyword>
<evidence type="ECO:0000313" key="2">
    <source>
        <dbReference type="EMBL" id="TXG36584.1"/>
    </source>
</evidence>
<protein>
    <submittedName>
        <fullName evidence="2">Uncharacterized protein</fullName>
    </submittedName>
</protein>
<keyword evidence="1" id="KW-0472">Membrane</keyword>
<evidence type="ECO:0000256" key="1">
    <source>
        <dbReference type="SAM" id="Phobius"/>
    </source>
</evidence>
<keyword evidence="1" id="KW-0812">Transmembrane</keyword>
<evidence type="ECO:0000313" key="3">
    <source>
        <dbReference type="Proteomes" id="UP000321080"/>
    </source>
</evidence>
<accession>A0A5C7GG72</accession>
<dbReference type="AlphaFoldDB" id="A0A5C7GG72"/>
<proteinExistence type="predicted"/>
<dbReference type="OrthoDB" id="1247025at2"/>
<keyword evidence="3" id="KW-1185">Reference proteome</keyword>
<organism evidence="2 3">
    <name type="scientific">Seonamhaeicola maritimus</name>
    <dbReference type="NCBI Taxonomy" id="2591822"/>
    <lineage>
        <taxon>Bacteria</taxon>
        <taxon>Pseudomonadati</taxon>
        <taxon>Bacteroidota</taxon>
        <taxon>Flavobacteriia</taxon>
        <taxon>Flavobacteriales</taxon>
        <taxon>Flavobacteriaceae</taxon>
    </lineage>
</organism>
<dbReference type="RefSeq" id="WP_147767509.1">
    <property type="nucleotide sequence ID" value="NZ_VRKQ01000010.1"/>
</dbReference>
<dbReference type="Proteomes" id="UP000321080">
    <property type="component" value="Unassembled WGS sequence"/>
</dbReference>
<reference evidence="2 3" key="1">
    <citation type="submission" date="2019-08" db="EMBL/GenBank/DDBJ databases">
        <title>Seonamhaeicola sediminis sp. nov., isolated from marine sediment.</title>
        <authorList>
            <person name="Cao W.R."/>
        </authorList>
    </citation>
    <scope>NUCLEOTIDE SEQUENCE [LARGE SCALE GENOMIC DNA]</scope>
    <source>
        <strain evidence="2 3">1505</strain>
    </source>
</reference>
<dbReference type="EMBL" id="VRKQ01000010">
    <property type="protein sequence ID" value="TXG36584.1"/>
    <property type="molecule type" value="Genomic_DNA"/>
</dbReference>
<comment type="caution">
    <text evidence="2">The sequence shown here is derived from an EMBL/GenBank/DDBJ whole genome shotgun (WGS) entry which is preliminary data.</text>
</comment>